<feature type="compositionally biased region" description="Polar residues" evidence="5">
    <location>
        <begin position="118"/>
        <end position="142"/>
    </location>
</feature>
<dbReference type="Proteomes" id="UP001530377">
    <property type="component" value="Unassembled WGS sequence"/>
</dbReference>
<keyword evidence="4" id="KW-0112">Calmodulin-binding</keyword>
<dbReference type="EMBL" id="JALLPB020000010">
    <property type="protein sequence ID" value="KAL3826955.1"/>
    <property type="molecule type" value="Genomic_DNA"/>
</dbReference>
<dbReference type="PANTHER" id="PTHR22706:SF1">
    <property type="entry name" value="ASSEMBLY FACTOR FOR SPINDLE MICROTUBULES"/>
    <property type="match status" value="1"/>
</dbReference>
<dbReference type="PROSITE" id="PS50096">
    <property type="entry name" value="IQ"/>
    <property type="match status" value="6"/>
</dbReference>
<evidence type="ECO:0000256" key="2">
    <source>
        <dbReference type="ARBA" id="ARBA00022490"/>
    </source>
</evidence>
<dbReference type="GO" id="GO:0005737">
    <property type="term" value="C:cytoplasm"/>
    <property type="evidence" value="ECO:0007669"/>
    <property type="project" value="UniProtKB-SubCell"/>
</dbReference>
<comment type="subcellular location">
    <subcellularLocation>
        <location evidence="1">Cytoplasm</location>
    </subcellularLocation>
</comment>
<comment type="caution">
    <text evidence="6">The sequence shown here is derived from an EMBL/GenBank/DDBJ whole genome shotgun (WGS) entry which is preliminary data.</text>
</comment>
<dbReference type="SMART" id="SM00015">
    <property type="entry name" value="IQ"/>
    <property type="match status" value="23"/>
</dbReference>
<evidence type="ECO:0000256" key="4">
    <source>
        <dbReference type="ARBA" id="ARBA00022860"/>
    </source>
</evidence>
<keyword evidence="2" id="KW-0963">Cytoplasm</keyword>
<accession>A0ABD3SQR9</accession>
<evidence type="ECO:0000256" key="3">
    <source>
        <dbReference type="ARBA" id="ARBA00022737"/>
    </source>
</evidence>
<feature type="region of interest" description="Disordered" evidence="5">
    <location>
        <begin position="69"/>
        <end position="94"/>
    </location>
</feature>
<evidence type="ECO:0008006" key="8">
    <source>
        <dbReference type="Google" id="ProtNLM"/>
    </source>
</evidence>
<keyword evidence="3" id="KW-0677">Repeat</keyword>
<feature type="compositionally biased region" description="Basic residues" evidence="5">
    <location>
        <begin position="69"/>
        <end position="79"/>
    </location>
</feature>
<feature type="compositionally biased region" description="Basic residues" evidence="5">
    <location>
        <begin position="319"/>
        <end position="335"/>
    </location>
</feature>
<dbReference type="SUPFAM" id="SSF52540">
    <property type="entry name" value="P-loop containing nucleoside triphosphate hydrolases"/>
    <property type="match status" value="4"/>
</dbReference>
<evidence type="ECO:0000313" key="7">
    <source>
        <dbReference type="Proteomes" id="UP001530377"/>
    </source>
</evidence>
<dbReference type="InterPro" id="IPR051185">
    <property type="entry name" value="ASPM"/>
</dbReference>
<feature type="compositionally biased region" description="Polar residues" evidence="5">
    <location>
        <begin position="492"/>
        <end position="507"/>
    </location>
</feature>
<dbReference type="Gene3D" id="1.20.5.190">
    <property type="match status" value="7"/>
</dbReference>
<gene>
    <name evidence="6" type="ORF">ACHAXA_000019</name>
</gene>
<dbReference type="InterPro" id="IPR027417">
    <property type="entry name" value="P-loop_NTPase"/>
</dbReference>
<evidence type="ECO:0000256" key="5">
    <source>
        <dbReference type="SAM" id="MobiDB-lite"/>
    </source>
</evidence>
<feature type="region of interest" description="Disordered" evidence="5">
    <location>
        <begin position="644"/>
        <end position="664"/>
    </location>
</feature>
<reference evidence="6 7" key="1">
    <citation type="submission" date="2024-10" db="EMBL/GenBank/DDBJ databases">
        <title>Updated reference genomes for cyclostephanoid diatoms.</title>
        <authorList>
            <person name="Roberts W.R."/>
            <person name="Alverson A.J."/>
        </authorList>
    </citation>
    <scope>NUCLEOTIDE SEQUENCE [LARGE SCALE GENOMIC DNA]</scope>
    <source>
        <strain evidence="6 7">AJA228-03</strain>
    </source>
</reference>
<dbReference type="Pfam" id="PF00612">
    <property type="entry name" value="IQ"/>
    <property type="match status" value="10"/>
</dbReference>
<feature type="compositionally biased region" description="Low complexity" evidence="5">
    <location>
        <begin position="537"/>
        <end position="556"/>
    </location>
</feature>
<dbReference type="PANTHER" id="PTHR22706">
    <property type="entry name" value="ASSEMBLY FACTOR FOR SPINDLE MICROTUBULES"/>
    <property type="match status" value="1"/>
</dbReference>
<protein>
    <recommendedName>
        <fullName evidence="8">Abnormal spindle-like microcephaly-associated protein</fullName>
    </recommendedName>
</protein>
<keyword evidence="7" id="KW-1185">Reference proteome</keyword>
<evidence type="ECO:0000313" key="6">
    <source>
        <dbReference type="EMBL" id="KAL3826955.1"/>
    </source>
</evidence>
<feature type="region of interest" description="Disordered" evidence="5">
    <location>
        <begin position="1"/>
        <end position="32"/>
    </location>
</feature>
<feature type="compositionally biased region" description="Basic and acidic residues" evidence="5">
    <location>
        <begin position="339"/>
        <end position="350"/>
    </location>
</feature>
<dbReference type="GO" id="GO:0005516">
    <property type="term" value="F:calmodulin binding"/>
    <property type="evidence" value="ECO:0007669"/>
    <property type="project" value="UniProtKB-KW"/>
</dbReference>
<sequence>MSVRQKYLSSLASRRLDDSESDGSSGDDDDSVNLFEDLLQVTPPRSGVPEVAAVASAVAAPISTTVRHPRRLSLPRSNRKQGVLTKVSDDKPEPMVATNLEPAIVIPSSPLLRRASAQRKSSPKTESLNVRRSSYDASNATENCKNENSMRAANMEETLSRRHGARVPLESRSSDIGDSSSISASLTKPIARQSVQIFQRQPQNSVGGGIVKSSDTVFFKKEGNNDDAPTNFDATTAKLSSRMRELDRLKQLSIGGIKRGNTSSDVSLVMSWRIETEVNKSKGDESGITLEVSQTNSQQKELDRLNRLTHMSPNDSRKKSLNKTKERRRDKRHRLTSIDAHETNESEHVTSARPFNGENRPTCTGEVPCCELNSENEDGSRSPPLTPLSRRAMFRGRYFKQRFDLVNDSSEEDDELATTAPLCRTNSKSVDQSTAKSHLRILHQRQSSLSVAREKGVDRSVVLDESQTKAVISLVSKPPLPGEKMVIHEITASGSKSEMSGENQNIGEENKNYSSLKRAGRRRSRSLSRSPGIVAPSSNLRSSYSSSKNSITSSSNMVASKAPSLLTTNLNRQISLKPPQYNTQSTHMETTNAMTSIPTTPTRIELSDNTIVLSNPLSPLMRSSHDQLRSPRLKDIPLKQFSLQERDKNRSLSPVPRSAVRAGAKGTLDGRELSPIRQAILRVSKPSRLASLSIARLSMTVVPIQRLARSYISKLAVKKRMKKIVVMQSLIRRWKCRRYYKSAQTIALRCQGFYHGIAARDRLDFLHYCSTRIQAAFRGFSGFSAFIESLRKIILLQSMCRMMHQRKKYVAYIEGEKRVSIAATLIQCTWRRFLASEYFIFMLSDVIVCQSVARRKIALMRYKSVLAQREMAAAVIAANKIRAAFIGYTARKNYLITLNDVVTCQCAARRMIAMRELRELRQLQWAENFVRKESAATKIRAAYLAYITRINYHIMIGSVISCQCQARRWISRKRVEEMQKKDFVRKESAATKIRAAYLAYITRINYHVMIGSVISCQCQARRWISRKRVEEMQKKDFARKETAATKIRATYLGYVARSDYFITITFAITLQCAVRVMIAKNKLCVQKRQVQRADEVIAARHHNSATLIQAVWRRYIESTRQMAAVSIQKSYRGFKERLTYRMKIADVITTQTIVRRWSATKKVFILRQIQRAKENAAATTIIAYYVGYIERICFLATVKSAITCQSAIRALAARKQLLIAKDSATKIQKSLRGYQARRRHSHNVKAATRIQSCWRCYKTQTDYAYLICGFISLQAKMRQLRAKTELTRRRKYLHKVNECATRIQSCWRTYIAQLDYASVIWAATSIQTSFRCHFLVKKYKQDLARRVSAAVSIQSAFRSYTCYTEYITQQISAIKIQSMFRRVAMARIMRKLSVILKATSIASVENGSVVTIQNRWRRSLNQRRNESLRIISERIILENNAATTIQSCFRGYRDYVKYAVVSYAAIQIQACVRKFIFLRQMTKLSAMSKAESIVKVENGSVVTIQNRWRQSLNRRRIESLRMISERIILENNAATTIQSCFRGYRDYVEYALKSYAIVQIQACVRKFISLRLVKRRKIVEGKESMEEYAILHNSAAIAITFARRYLAQCQRKYLKKKATEKMQNETKAAIIIQHFFIKIKAEIEMEIIRMKQTKAKKKKACRQNKPFARIQNISRDSGSFNATGSYINGGLCDLDFNFARNVASSTGRMPSIYAASSIGNEESNADHLKNVNPTVFTNRNMDRNQHNVMSGGQLRSDIHRGQDLYNSNLHQENLTTRIWIESTAIMTFIPGGGRNLVSHPFQVVKCHQDN</sequence>
<feature type="region of interest" description="Disordered" evidence="5">
    <location>
        <begin position="492"/>
        <end position="558"/>
    </location>
</feature>
<evidence type="ECO:0000256" key="1">
    <source>
        <dbReference type="ARBA" id="ARBA00004496"/>
    </source>
</evidence>
<feature type="compositionally biased region" description="Acidic residues" evidence="5">
    <location>
        <begin position="19"/>
        <end position="31"/>
    </location>
</feature>
<feature type="region of interest" description="Disordered" evidence="5">
    <location>
        <begin position="279"/>
        <end position="360"/>
    </location>
</feature>
<name>A0ABD3SQR9_9STRA</name>
<feature type="region of interest" description="Disordered" evidence="5">
    <location>
        <begin position="157"/>
        <end position="182"/>
    </location>
</feature>
<organism evidence="6 7">
    <name type="scientific">Cyclostephanos tholiformis</name>
    <dbReference type="NCBI Taxonomy" id="382380"/>
    <lineage>
        <taxon>Eukaryota</taxon>
        <taxon>Sar</taxon>
        <taxon>Stramenopiles</taxon>
        <taxon>Ochrophyta</taxon>
        <taxon>Bacillariophyta</taxon>
        <taxon>Coscinodiscophyceae</taxon>
        <taxon>Thalassiosirophycidae</taxon>
        <taxon>Stephanodiscales</taxon>
        <taxon>Stephanodiscaceae</taxon>
        <taxon>Cyclostephanos</taxon>
    </lineage>
</organism>
<dbReference type="InterPro" id="IPR000048">
    <property type="entry name" value="IQ_motif_EF-hand-BS"/>
</dbReference>
<proteinExistence type="predicted"/>
<feature type="region of interest" description="Disordered" evidence="5">
    <location>
        <begin position="114"/>
        <end position="142"/>
    </location>
</feature>